<keyword evidence="1" id="KW-0472">Membrane</keyword>
<comment type="caution">
    <text evidence="2">The sequence shown here is derived from an EMBL/GenBank/DDBJ whole genome shotgun (WGS) entry which is preliminary data.</text>
</comment>
<dbReference type="EMBL" id="WUPT01000003">
    <property type="protein sequence ID" value="MXQ09353.1"/>
    <property type="molecule type" value="Genomic_DNA"/>
</dbReference>
<protein>
    <submittedName>
        <fullName evidence="2">Uncharacterized protein</fullName>
    </submittedName>
</protein>
<feature type="transmembrane region" description="Helical" evidence="1">
    <location>
        <begin position="70"/>
        <end position="91"/>
    </location>
</feature>
<dbReference type="InterPro" id="IPR036927">
    <property type="entry name" value="Cyt_c_oxase-like_su1_sf"/>
</dbReference>
<dbReference type="Gene3D" id="1.20.210.10">
    <property type="entry name" value="Cytochrome c oxidase-like, subunit I domain"/>
    <property type="match status" value="1"/>
</dbReference>
<feature type="transmembrane region" description="Helical" evidence="1">
    <location>
        <begin position="97"/>
        <end position="117"/>
    </location>
</feature>
<accession>A0A7C9MCD2</accession>
<evidence type="ECO:0000256" key="1">
    <source>
        <dbReference type="SAM" id="Phobius"/>
    </source>
</evidence>
<dbReference type="AlphaFoldDB" id="A0A7C9MCD2"/>
<proteinExistence type="predicted"/>
<reference evidence="2 3" key="2">
    <citation type="submission" date="2020-03" db="EMBL/GenBank/DDBJ databases">
        <title>Kangsaoukella pontilimi gen. nov., sp. nov., a new member of the family Rhodobacteraceae isolated from a tidal mudflat.</title>
        <authorList>
            <person name="Kim I.S."/>
        </authorList>
    </citation>
    <scope>NUCLEOTIDE SEQUENCE [LARGE SCALE GENOMIC DNA]</scope>
    <source>
        <strain evidence="2 3">GH1-50</strain>
    </source>
</reference>
<dbReference type="RefSeq" id="WP_160765282.1">
    <property type="nucleotide sequence ID" value="NZ_WUPT01000003.1"/>
</dbReference>
<reference evidence="2 3" key="1">
    <citation type="submission" date="2019-12" db="EMBL/GenBank/DDBJ databases">
        <authorList>
            <person name="Lee S.D."/>
        </authorList>
    </citation>
    <scope>NUCLEOTIDE SEQUENCE [LARGE SCALE GENOMIC DNA]</scope>
    <source>
        <strain evidence="2 3">GH1-50</strain>
    </source>
</reference>
<name>A0A7C9MCD2_9RHOB</name>
<evidence type="ECO:0000313" key="2">
    <source>
        <dbReference type="EMBL" id="MXQ09353.1"/>
    </source>
</evidence>
<keyword evidence="1" id="KW-0812">Transmembrane</keyword>
<dbReference type="Proteomes" id="UP000480350">
    <property type="component" value="Unassembled WGS sequence"/>
</dbReference>
<dbReference type="SUPFAM" id="SSF81442">
    <property type="entry name" value="Cytochrome c oxidase subunit I-like"/>
    <property type="match status" value="1"/>
</dbReference>
<keyword evidence="1" id="KW-1133">Transmembrane helix</keyword>
<organism evidence="2 3">
    <name type="scientific">Kangsaoukella pontilimi</name>
    <dbReference type="NCBI Taxonomy" id="2691042"/>
    <lineage>
        <taxon>Bacteria</taxon>
        <taxon>Pseudomonadati</taxon>
        <taxon>Pseudomonadota</taxon>
        <taxon>Alphaproteobacteria</taxon>
        <taxon>Rhodobacterales</taxon>
        <taxon>Paracoccaceae</taxon>
        <taxon>Kangsaoukella</taxon>
    </lineage>
</organism>
<keyword evidence="3" id="KW-1185">Reference proteome</keyword>
<feature type="transmembrane region" description="Helical" evidence="1">
    <location>
        <begin position="39"/>
        <end position="58"/>
    </location>
</feature>
<sequence>MRDISFLFFATAAVAVTIGMGWGIQMSASGDHSLAGAHAHLNLVGWATMAIFGVYYLLTPNAAASALSKVHYALALAGLVTLVPGIVMAITEQGEGLAKLGSVLTILSMLLFLVTVFRHGFGARTA</sequence>
<gene>
    <name evidence="2" type="ORF">GQ651_16020</name>
</gene>
<evidence type="ECO:0000313" key="3">
    <source>
        <dbReference type="Proteomes" id="UP000480350"/>
    </source>
</evidence>